<evidence type="ECO:0008006" key="5">
    <source>
        <dbReference type="Google" id="ProtNLM"/>
    </source>
</evidence>
<reference evidence="3 4" key="1">
    <citation type="journal article" date="2014" name="BMC Genomics">
        <title>Comparative genome sequencing reveals chemotype-specific gene clusters in the toxigenic black mold Stachybotrys.</title>
        <authorList>
            <person name="Semeiks J."/>
            <person name="Borek D."/>
            <person name="Otwinowski Z."/>
            <person name="Grishin N.V."/>
        </authorList>
    </citation>
    <scope>NUCLEOTIDE SEQUENCE [LARGE SCALE GENOMIC DNA]</scope>
    <source>
        <strain evidence="4">CBS 109288 / IBT 7711</strain>
    </source>
</reference>
<keyword evidence="2" id="KW-0812">Transmembrane</keyword>
<dbReference type="Proteomes" id="UP000028045">
    <property type="component" value="Unassembled WGS sequence"/>
</dbReference>
<feature type="transmembrane region" description="Helical" evidence="2">
    <location>
        <begin position="114"/>
        <end position="135"/>
    </location>
</feature>
<dbReference type="OrthoDB" id="5823761at2759"/>
<feature type="compositionally biased region" description="Low complexity" evidence="1">
    <location>
        <begin position="81"/>
        <end position="94"/>
    </location>
</feature>
<name>A0A084B3S7_STACB</name>
<dbReference type="HOGENOM" id="CLU_897642_0_0_1"/>
<dbReference type="Gene3D" id="2.40.40.10">
    <property type="entry name" value="RlpA-like domain"/>
    <property type="match status" value="1"/>
</dbReference>
<evidence type="ECO:0000313" key="4">
    <source>
        <dbReference type="Proteomes" id="UP000028045"/>
    </source>
</evidence>
<feature type="compositionally biased region" description="Basic and acidic residues" evidence="1">
    <location>
        <begin position="1"/>
        <end position="13"/>
    </location>
</feature>
<feature type="region of interest" description="Disordered" evidence="1">
    <location>
        <begin position="1"/>
        <end position="106"/>
    </location>
</feature>
<sequence>MDRAELDTSKEVHSSAADLDSSKEVYTHATDPDSNKEVDAYPMQYLGDKVYDDQSSTRIPHDGPRAAPEVAPSSDIELLVSPSSKNPSHSFSKPLPDRPPTAGRRTWRNPSRRVVVIIITVAVVAIVAIIAGAVIGTHNASDRGAESPSSSAVAVPTEDDVAVGSTFTASFTYYGSGDSGEGESCLNYGSACGFLADPGFTVQVSENLYGQGITCGTCWRLDPTHSDENQPMNSSIVAVINEMCPALGYPICGQRDLESVNAQNAQVNFNLCVDTGAWDAFAGRNSGIGLALGTVTRVDCDEWEGEMQERG</sequence>
<protein>
    <recommendedName>
        <fullName evidence="5">Expansin-like EG45 domain-containing protein</fullName>
    </recommendedName>
</protein>
<keyword evidence="2" id="KW-1133">Transmembrane helix</keyword>
<accession>A0A084B3S7</accession>
<evidence type="ECO:0000313" key="3">
    <source>
        <dbReference type="EMBL" id="KEY72206.1"/>
    </source>
</evidence>
<organism evidence="3 4">
    <name type="scientific">Stachybotrys chartarum (strain CBS 109288 / IBT 7711)</name>
    <name type="common">Toxic black mold</name>
    <name type="synonym">Stilbospora chartarum</name>
    <dbReference type="NCBI Taxonomy" id="1280523"/>
    <lineage>
        <taxon>Eukaryota</taxon>
        <taxon>Fungi</taxon>
        <taxon>Dikarya</taxon>
        <taxon>Ascomycota</taxon>
        <taxon>Pezizomycotina</taxon>
        <taxon>Sordariomycetes</taxon>
        <taxon>Hypocreomycetidae</taxon>
        <taxon>Hypocreales</taxon>
        <taxon>Stachybotryaceae</taxon>
        <taxon>Stachybotrys</taxon>
    </lineage>
</organism>
<dbReference type="Pfam" id="PF22514">
    <property type="entry name" value="EXPB1_D1"/>
    <property type="match status" value="1"/>
</dbReference>
<dbReference type="SUPFAM" id="SSF50685">
    <property type="entry name" value="Barwin-like endoglucanases"/>
    <property type="match status" value="1"/>
</dbReference>
<keyword evidence="4" id="KW-1185">Reference proteome</keyword>
<evidence type="ECO:0000256" key="1">
    <source>
        <dbReference type="SAM" id="MobiDB-lite"/>
    </source>
</evidence>
<dbReference type="AlphaFoldDB" id="A0A084B3S7"/>
<keyword evidence="2" id="KW-0472">Membrane</keyword>
<evidence type="ECO:0000256" key="2">
    <source>
        <dbReference type="SAM" id="Phobius"/>
    </source>
</evidence>
<dbReference type="InterPro" id="IPR036908">
    <property type="entry name" value="RlpA-like_sf"/>
</dbReference>
<feature type="compositionally biased region" description="Basic and acidic residues" evidence="1">
    <location>
        <begin position="20"/>
        <end position="39"/>
    </location>
</feature>
<dbReference type="EMBL" id="KL648097">
    <property type="protein sequence ID" value="KEY72206.1"/>
    <property type="molecule type" value="Genomic_DNA"/>
</dbReference>
<proteinExistence type="predicted"/>
<gene>
    <name evidence="3" type="ORF">S7711_10350</name>
</gene>